<dbReference type="Pfam" id="PF01590">
    <property type="entry name" value="GAF"/>
    <property type="match status" value="1"/>
</dbReference>
<dbReference type="InterPro" id="IPR016032">
    <property type="entry name" value="Sig_transdc_resp-reg_C-effctor"/>
</dbReference>
<name>A0ABU0LD68_XANAG</name>
<organism evidence="4 5">
    <name type="scientific">Xanthobacter agilis</name>
    <dbReference type="NCBI Taxonomy" id="47492"/>
    <lineage>
        <taxon>Bacteria</taxon>
        <taxon>Pseudomonadati</taxon>
        <taxon>Pseudomonadota</taxon>
        <taxon>Alphaproteobacteria</taxon>
        <taxon>Hyphomicrobiales</taxon>
        <taxon>Xanthobacteraceae</taxon>
        <taxon>Xanthobacter</taxon>
    </lineage>
</organism>
<feature type="domain" description="GAF" evidence="3">
    <location>
        <begin position="25"/>
        <end position="167"/>
    </location>
</feature>
<dbReference type="InterPro" id="IPR029016">
    <property type="entry name" value="GAF-like_dom_sf"/>
</dbReference>
<protein>
    <submittedName>
        <fullName evidence="4">DNA-binding CsgD family transcriptional regulator</fullName>
    </submittedName>
</protein>
<evidence type="ECO:0000256" key="2">
    <source>
        <dbReference type="ARBA" id="ARBA00023163"/>
    </source>
</evidence>
<dbReference type="EMBL" id="JAUSVY010000003">
    <property type="protein sequence ID" value="MDQ0505089.1"/>
    <property type="molecule type" value="Genomic_DNA"/>
</dbReference>
<reference evidence="4 5" key="1">
    <citation type="submission" date="2023-07" db="EMBL/GenBank/DDBJ databases">
        <title>Genomic Encyclopedia of Type Strains, Phase IV (KMG-IV): sequencing the most valuable type-strain genomes for metagenomic binning, comparative biology and taxonomic classification.</title>
        <authorList>
            <person name="Goeker M."/>
        </authorList>
    </citation>
    <scope>NUCLEOTIDE SEQUENCE [LARGE SCALE GENOMIC DNA]</scope>
    <source>
        <strain evidence="4 5">DSM 3770</strain>
    </source>
</reference>
<gene>
    <name evidence="4" type="ORF">QOZ94_001871</name>
</gene>
<keyword evidence="4" id="KW-0238">DNA-binding</keyword>
<evidence type="ECO:0000313" key="5">
    <source>
        <dbReference type="Proteomes" id="UP001241747"/>
    </source>
</evidence>
<dbReference type="Gene3D" id="3.30.450.40">
    <property type="match status" value="1"/>
</dbReference>
<proteinExistence type="predicted"/>
<dbReference type="Proteomes" id="UP001241747">
    <property type="component" value="Unassembled WGS sequence"/>
</dbReference>
<evidence type="ECO:0000259" key="3">
    <source>
        <dbReference type="Pfam" id="PF01590"/>
    </source>
</evidence>
<dbReference type="InterPro" id="IPR003018">
    <property type="entry name" value="GAF"/>
</dbReference>
<keyword evidence="2" id="KW-0804">Transcription</keyword>
<accession>A0ABU0LD68</accession>
<evidence type="ECO:0000256" key="1">
    <source>
        <dbReference type="ARBA" id="ARBA00023015"/>
    </source>
</evidence>
<dbReference type="SUPFAM" id="SSF55781">
    <property type="entry name" value="GAF domain-like"/>
    <property type="match status" value="1"/>
</dbReference>
<sequence>MARRVAKRMWHELELVCSTGVGIAAIAPHACRILREIVGADAGAIFWMDERGLPTGFFHEDSTPGARDLFANAFERLFTGEAELNVATLVRRTGAAAGHLLVPPTSYWVSNTYNLLVRASGHHHTIDLRIDHDGRPRAVVLLFRVRRRPFNEEDLALLKLSADLLRRAFVPVPGSDHWVASAPPAHLVVDRAGRALLFASDAARLLLQDGNHVAQGVPGDGPLREPPAFAGSLCARLSCEPRPSTTLSAPNGRLVAFAEQLGAPVGAPVVLLTLQAETPTRLGIVERILGQDVSPKQKTILLAAASGASRSEAAQCTNTSPEAMKKHLVAIFAATGARSWVDLGAMFGGA</sequence>
<keyword evidence="1" id="KW-0805">Transcription regulation</keyword>
<dbReference type="Gene3D" id="1.10.10.10">
    <property type="entry name" value="Winged helix-like DNA-binding domain superfamily/Winged helix DNA-binding domain"/>
    <property type="match status" value="1"/>
</dbReference>
<evidence type="ECO:0000313" key="4">
    <source>
        <dbReference type="EMBL" id="MDQ0505089.1"/>
    </source>
</evidence>
<dbReference type="SUPFAM" id="SSF46894">
    <property type="entry name" value="C-terminal effector domain of the bipartite response regulators"/>
    <property type="match status" value="1"/>
</dbReference>
<comment type="caution">
    <text evidence="4">The sequence shown here is derived from an EMBL/GenBank/DDBJ whole genome shotgun (WGS) entry which is preliminary data.</text>
</comment>
<dbReference type="RefSeq" id="WP_237345592.1">
    <property type="nucleotide sequence ID" value="NZ_JABWGX010000011.1"/>
</dbReference>
<keyword evidence="5" id="KW-1185">Reference proteome</keyword>
<dbReference type="InterPro" id="IPR036388">
    <property type="entry name" value="WH-like_DNA-bd_sf"/>
</dbReference>
<dbReference type="GO" id="GO:0003677">
    <property type="term" value="F:DNA binding"/>
    <property type="evidence" value="ECO:0007669"/>
    <property type="project" value="UniProtKB-KW"/>
</dbReference>